<keyword evidence="7 9" id="KW-0378">Hydrolase</keyword>
<dbReference type="EC" id="3.2.2.27" evidence="4 9"/>
<dbReference type="NCBIfam" id="NF003592">
    <property type="entry name" value="PRK05254.1-5"/>
    <property type="match status" value="1"/>
</dbReference>
<accession>A0A1H9SS87</accession>
<gene>
    <name evidence="9" type="primary">ung</name>
    <name evidence="13" type="ORF">SAMN04488559_1093</name>
</gene>
<protein>
    <recommendedName>
        <fullName evidence="5 9">Uracil-DNA glycosylase</fullName>
        <shortName evidence="9">UDG</shortName>
        <ecNumber evidence="4 9">3.2.2.27</ecNumber>
    </recommendedName>
</protein>
<name>A0A1H9SS87_9LACT</name>
<dbReference type="PANTHER" id="PTHR11264">
    <property type="entry name" value="URACIL-DNA GLYCOSYLASE"/>
    <property type="match status" value="1"/>
</dbReference>
<evidence type="ECO:0000313" key="13">
    <source>
        <dbReference type="EMBL" id="SER87892.1"/>
    </source>
</evidence>
<evidence type="ECO:0000256" key="9">
    <source>
        <dbReference type="HAMAP-Rule" id="MF_00148"/>
    </source>
</evidence>
<dbReference type="STRING" id="142588.SAMN04488559_1093"/>
<keyword evidence="8 9" id="KW-0234">DNA repair</keyword>
<dbReference type="NCBIfam" id="NF003591">
    <property type="entry name" value="PRK05254.1-4"/>
    <property type="match status" value="1"/>
</dbReference>
<organism evidence="13 14">
    <name type="scientific">Isobaculum melis</name>
    <dbReference type="NCBI Taxonomy" id="142588"/>
    <lineage>
        <taxon>Bacteria</taxon>
        <taxon>Bacillati</taxon>
        <taxon>Bacillota</taxon>
        <taxon>Bacilli</taxon>
        <taxon>Lactobacillales</taxon>
        <taxon>Carnobacteriaceae</taxon>
        <taxon>Isobaculum</taxon>
    </lineage>
</organism>
<evidence type="ECO:0000256" key="8">
    <source>
        <dbReference type="ARBA" id="ARBA00023204"/>
    </source>
</evidence>
<dbReference type="Proteomes" id="UP000198948">
    <property type="component" value="Unassembled WGS sequence"/>
</dbReference>
<dbReference type="GO" id="GO:0005737">
    <property type="term" value="C:cytoplasm"/>
    <property type="evidence" value="ECO:0007669"/>
    <property type="project" value="UniProtKB-SubCell"/>
</dbReference>
<evidence type="ECO:0000256" key="6">
    <source>
        <dbReference type="ARBA" id="ARBA00022763"/>
    </source>
</evidence>
<evidence type="ECO:0000256" key="4">
    <source>
        <dbReference type="ARBA" id="ARBA00012030"/>
    </source>
</evidence>
<evidence type="ECO:0000256" key="2">
    <source>
        <dbReference type="ARBA" id="ARBA00002631"/>
    </source>
</evidence>
<dbReference type="SUPFAM" id="SSF52141">
    <property type="entry name" value="Uracil-DNA glycosylase-like"/>
    <property type="match status" value="1"/>
</dbReference>
<dbReference type="InterPro" id="IPR002043">
    <property type="entry name" value="UDG_fam1"/>
</dbReference>
<dbReference type="HAMAP" id="MF_00148">
    <property type="entry name" value="UDG"/>
    <property type="match status" value="1"/>
</dbReference>
<dbReference type="AlphaFoldDB" id="A0A1H9SS87"/>
<evidence type="ECO:0000256" key="10">
    <source>
        <dbReference type="PROSITE-ProRule" id="PRU10072"/>
    </source>
</evidence>
<dbReference type="GO" id="GO:0097510">
    <property type="term" value="P:base-excision repair, AP site formation via deaminated base removal"/>
    <property type="evidence" value="ECO:0007669"/>
    <property type="project" value="TreeGrafter"/>
</dbReference>
<dbReference type="SMART" id="SM00987">
    <property type="entry name" value="UreE_C"/>
    <property type="match status" value="1"/>
</dbReference>
<evidence type="ECO:0000256" key="7">
    <source>
        <dbReference type="ARBA" id="ARBA00022801"/>
    </source>
</evidence>
<feature type="domain" description="Uracil-DNA glycosylase-like" evidence="12">
    <location>
        <begin position="50"/>
        <end position="210"/>
    </location>
</feature>
<dbReference type="PANTHER" id="PTHR11264:SF0">
    <property type="entry name" value="URACIL-DNA GLYCOSYLASE"/>
    <property type="match status" value="1"/>
</dbReference>
<comment type="catalytic activity">
    <reaction evidence="1 9 11">
        <text>Hydrolyzes single-stranded DNA or mismatched double-stranded DNA and polynucleotides, releasing free uracil.</text>
        <dbReference type="EC" id="3.2.2.27"/>
    </reaction>
</comment>
<dbReference type="InterPro" id="IPR018085">
    <property type="entry name" value="Ura-DNA_Glyclase_AS"/>
</dbReference>
<dbReference type="GO" id="GO:0004844">
    <property type="term" value="F:uracil DNA N-glycosylase activity"/>
    <property type="evidence" value="ECO:0007669"/>
    <property type="project" value="UniProtKB-UniRule"/>
</dbReference>
<comment type="subcellular location">
    <subcellularLocation>
        <location evidence="9">Cytoplasm</location>
    </subcellularLocation>
</comment>
<dbReference type="NCBIfam" id="NF003588">
    <property type="entry name" value="PRK05254.1-1"/>
    <property type="match status" value="1"/>
</dbReference>
<keyword evidence="9" id="KW-0963">Cytoplasm</keyword>
<comment type="function">
    <text evidence="2 9 11">Excises uracil residues from the DNA which can arise as a result of misincorporation of dUMP residues by DNA polymerase or due to deamination of cytosine.</text>
</comment>
<keyword evidence="6 9" id="KW-0227">DNA damage</keyword>
<evidence type="ECO:0000256" key="1">
    <source>
        <dbReference type="ARBA" id="ARBA00001400"/>
    </source>
</evidence>
<dbReference type="OrthoDB" id="9804372at2"/>
<dbReference type="EMBL" id="FOHA01000009">
    <property type="protein sequence ID" value="SER87892.1"/>
    <property type="molecule type" value="Genomic_DNA"/>
</dbReference>
<evidence type="ECO:0000259" key="12">
    <source>
        <dbReference type="SMART" id="SM00986"/>
    </source>
</evidence>
<keyword evidence="14" id="KW-1185">Reference proteome</keyword>
<dbReference type="SMART" id="SM00986">
    <property type="entry name" value="UDG"/>
    <property type="match status" value="1"/>
</dbReference>
<dbReference type="Pfam" id="PF03167">
    <property type="entry name" value="UDG"/>
    <property type="match status" value="1"/>
</dbReference>
<dbReference type="CDD" id="cd10027">
    <property type="entry name" value="UDG-F1-like"/>
    <property type="match status" value="1"/>
</dbReference>
<reference evidence="13 14" key="1">
    <citation type="submission" date="2016-10" db="EMBL/GenBank/DDBJ databases">
        <authorList>
            <person name="de Groot N.N."/>
        </authorList>
    </citation>
    <scope>NUCLEOTIDE SEQUENCE [LARGE SCALE GENOMIC DNA]</scope>
    <source>
        <strain evidence="13 14">DSM 13760</strain>
    </source>
</reference>
<dbReference type="RefSeq" id="WP_092652141.1">
    <property type="nucleotide sequence ID" value="NZ_FOHA01000009.1"/>
</dbReference>
<evidence type="ECO:0000256" key="5">
    <source>
        <dbReference type="ARBA" id="ARBA00018429"/>
    </source>
</evidence>
<evidence type="ECO:0000313" key="14">
    <source>
        <dbReference type="Proteomes" id="UP000198948"/>
    </source>
</evidence>
<dbReference type="NCBIfam" id="TIGR00628">
    <property type="entry name" value="ung"/>
    <property type="match status" value="1"/>
</dbReference>
<comment type="similarity">
    <text evidence="3 9 11">Belongs to the uracil-DNA glycosylase (UDG) superfamily. UNG family.</text>
</comment>
<dbReference type="InterPro" id="IPR005122">
    <property type="entry name" value="Uracil-DNA_glycosylase-like"/>
</dbReference>
<dbReference type="FunFam" id="3.40.470.10:FF:000001">
    <property type="entry name" value="Uracil-DNA glycosylase"/>
    <property type="match status" value="1"/>
</dbReference>
<sequence>MKKIIQNSWQDILQPYFETDAYQHLRTFLKQEYQTQTIYPDMYHIYEALQQTPYEKVKVVIIGQDPYHGPQQAHGMSFSVQPQVAIPPSLQNIYQELESDLGIPPASHGHLTAWATQGVLLLNNVLTVRRNQAHSHKGKGWENFTQYVIERLNERTEPIVFILWGKAAKEKATFLDTGKHFIICSSHPSPYSADYGFFGSKPFSRTNTYLQQAGMEPIDWRIPPQK</sequence>
<dbReference type="NCBIfam" id="NF003589">
    <property type="entry name" value="PRK05254.1-2"/>
    <property type="match status" value="1"/>
</dbReference>
<dbReference type="PROSITE" id="PS00130">
    <property type="entry name" value="U_DNA_GLYCOSYLASE"/>
    <property type="match status" value="1"/>
</dbReference>
<evidence type="ECO:0000256" key="11">
    <source>
        <dbReference type="RuleBase" id="RU003780"/>
    </source>
</evidence>
<dbReference type="InterPro" id="IPR036895">
    <property type="entry name" value="Uracil-DNA_glycosylase-like_sf"/>
</dbReference>
<dbReference type="Gene3D" id="3.40.470.10">
    <property type="entry name" value="Uracil-DNA glycosylase-like domain"/>
    <property type="match status" value="1"/>
</dbReference>
<evidence type="ECO:0000256" key="3">
    <source>
        <dbReference type="ARBA" id="ARBA00008184"/>
    </source>
</evidence>
<proteinExistence type="inferred from homology"/>
<feature type="active site" description="Proton acceptor" evidence="9 10">
    <location>
        <position position="65"/>
    </location>
</feature>